<evidence type="ECO:0000313" key="13">
    <source>
        <dbReference type="Proteomes" id="UP000419017"/>
    </source>
</evidence>
<keyword evidence="13" id="KW-1185">Reference proteome</keyword>
<keyword evidence="3" id="KW-0028">Amino-acid biosynthesis</keyword>
<dbReference type="InterPro" id="IPR023940">
    <property type="entry name" value="DHDPR_bac"/>
</dbReference>
<dbReference type="Pfam" id="PF01113">
    <property type="entry name" value="DapB_N"/>
    <property type="match status" value="1"/>
</dbReference>
<dbReference type="GO" id="GO:0019877">
    <property type="term" value="P:diaminopimelate biosynthetic process"/>
    <property type="evidence" value="ECO:0007669"/>
    <property type="project" value="UniProtKB-KW"/>
</dbReference>
<dbReference type="AlphaFoldDB" id="A0A6I8MDI9"/>
<evidence type="ECO:0000259" key="11">
    <source>
        <dbReference type="Pfam" id="PF05173"/>
    </source>
</evidence>
<keyword evidence="5" id="KW-0220">Diaminopimelate biosynthesis</keyword>
<dbReference type="EMBL" id="CABWIB010000001">
    <property type="protein sequence ID" value="VWL85160.1"/>
    <property type="molecule type" value="Genomic_DNA"/>
</dbReference>
<proteinExistence type="inferred from homology"/>
<name>A0A6I8MDI9_9FUSO</name>
<dbReference type="GO" id="GO:0005829">
    <property type="term" value="C:cytosol"/>
    <property type="evidence" value="ECO:0007669"/>
    <property type="project" value="TreeGrafter"/>
</dbReference>
<dbReference type="EC" id="1.17.1.8" evidence="9"/>
<evidence type="ECO:0000256" key="9">
    <source>
        <dbReference type="NCBIfam" id="TIGR00036"/>
    </source>
</evidence>
<dbReference type="InterPro" id="IPR000846">
    <property type="entry name" value="DapB_N"/>
</dbReference>
<keyword evidence="2" id="KW-0963">Cytoplasm</keyword>
<evidence type="ECO:0000256" key="3">
    <source>
        <dbReference type="ARBA" id="ARBA00022605"/>
    </source>
</evidence>
<reference evidence="12 13" key="1">
    <citation type="submission" date="2019-10" db="EMBL/GenBank/DDBJ databases">
        <authorList>
            <person name="Blom J."/>
        </authorList>
    </citation>
    <scope>NUCLEOTIDE SEQUENCE [LARGE SCALE GENOMIC DNA]</scope>
    <source>
        <strain evidence="12 13">ES3154-GLU</strain>
    </source>
</reference>
<evidence type="ECO:0000259" key="10">
    <source>
        <dbReference type="Pfam" id="PF01113"/>
    </source>
</evidence>
<dbReference type="RefSeq" id="WP_156683179.1">
    <property type="nucleotide sequence ID" value="NZ_CABWIB010000001.1"/>
</dbReference>
<evidence type="ECO:0000256" key="5">
    <source>
        <dbReference type="ARBA" id="ARBA00022915"/>
    </source>
</evidence>
<sequence length="205" mass="22976">MRVLILGNGVMSNILKDVVINSSDTFVDMIDTKENIECDLDFDVIIDFSNHLATKKVVDFAIMKNKPLLIATTGQTEDEIKYIEKAKEKLNILKISNTSLGVYVMNEIVKLASSILEDFDVAVEEIHHTRKLDSPSGTALTLIENIKKSNENKEVQVNSLRLSNISGIHKVIFSAEDEILEIKHTAISRKIFALGAIKYARKMLD</sequence>
<gene>
    <name evidence="12" type="ORF">OMES3154_00444</name>
</gene>
<evidence type="ECO:0000256" key="7">
    <source>
        <dbReference type="ARBA" id="ARBA00023027"/>
    </source>
</evidence>
<dbReference type="SUPFAM" id="SSF51735">
    <property type="entry name" value="NAD(P)-binding Rossmann-fold domains"/>
    <property type="match status" value="1"/>
</dbReference>
<dbReference type="GO" id="GO:0009089">
    <property type="term" value="P:lysine biosynthetic process via diaminopimelate"/>
    <property type="evidence" value="ECO:0007669"/>
    <property type="project" value="UniProtKB-UniRule"/>
</dbReference>
<feature type="domain" description="Dihydrodipicolinate reductase N-terminal" evidence="10">
    <location>
        <begin position="29"/>
        <end position="97"/>
    </location>
</feature>
<dbReference type="InterPro" id="IPR036291">
    <property type="entry name" value="NAD(P)-bd_dom_sf"/>
</dbReference>
<dbReference type="PANTHER" id="PTHR20836:SF7">
    <property type="entry name" value="4-HYDROXY-TETRAHYDRODIPICOLINATE REDUCTASE"/>
    <property type="match status" value="1"/>
</dbReference>
<dbReference type="SUPFAM" id="SSF55347">
    <property type="entry name" value="Glyceraldehyde-3-phosphate dehydrogenase-like, C-terminal domain"/>
    <property type="match status" value="1"/>
</dbReference>
<dbReference type="Pfam" id="PF05173">
    <property type="entry name" value="DapB_C"/>
    <property type="match status" value="1"/>
</dbReference>
<evidence type="ECO:0000256" key="1">
    <source>
        <dbReference type="ARBA" id="ARBA00006642"/>
    </source>
</evidence>
<keyword evidence="8" id="KW-0457">Lysine biosynthesis</keyword>
<dbReference type="Gene3D" id="3.30.360.10">
    <property type="entry name" value="Dihydrodipicolinate Reductase, domain 2"/>
    <property type="match status" value="1"/>
</dbReference>
<dbReference type="Proteomes" id="UP000419017">
    <property type="component" value="Unassembled WGS sequence"/>
</dbReference>
<evidence type="ECO:0000256" key="2">
    <source>
        <dbReference type="ARBA" id="ARBA00022490"/>
    </source>
</evidence>
<dbReference type="InterPro" id="IPR022663">
    <property type="entry name" value="DapB_C"/>
</dbReference>
<dbReference type="NCBIfam" id="TIGR00036">
    <property type="entry name" value="dapB"/>
    <property type="match status" value="1"/>
</dbReference>
<dbReference type="PANTHER" id="PTHR20836">
    <property type="entry name" value="DIHYDRODIPICOLINATE REDUCTASE"/>
    <property type="match status" value="1"/>
</dbReference>
<accession>A0A6I8MDI9</accession>
<keyword evidence="6" id="KW-0560">Oxidoreductase</keyword>
<dbReference type="Gene3D" id="3.40.50.720">
    <property type="entry name" value="NAD(P)-binding Rossmann-like Domain"/>
    <property type="match status" value="1"/>
</dbReference>
<evidence type="ECO:0000256" key="4">
    <source>
        <dbReference type="ARBA" id="ARBA00022857"/>
    </source>
</evidence>
<keyword evidence="4" id="KW-0521">NADP</keyword>
<dbReference type="GO" id="GO:0008839">
    <property type="term" value="F:4-hydroxy-tetrahydrodipicolinate reductase"/>
    <property type="evidence" value="ECO:0007669"/>
    <property type="project" value="UniProtKB-UniRule"/>
</dbReference>
<keyword evidence="7" id="KW-0520">NAD</keyword>
<evidence type="ECO:0000256" key="6">
    <source>
        <dbReference type="ARBA" id="ARBA00023002"/>
    </source>
</evidence>
<organism evidence="12 13">
    <name type="scientific">Oceanivirga miroungae</name>
    <dbReference type="NCBI Taxonomy" id="1130046"/>
    <lineage>
        <taxon>Bacteria</taxon>
        <taxon>Fusobacteriati</taxon>
        <taxon>Fusobacteriota</taxon>
        <taxon>Fusobacteriia</taxon>
        <taxon>Fusobacteriales</taxon>
        <taxon>Leptotrichiaceae</taxon>
        <taxon>Oceanivirga</taxon>
    </lineage>
</organism>
<evidence type="ECO:0000256" key="8">
    <source>
        <dbReference type="ARBA" id="ARBA00023154"/>
    </source>
</evidence>
<feature type="domain" description="Dihydrodipicolinate reductase C-terminal" evidence="11">
    <location>
        <begin position="101"/>
        <end position="203"/>
    </location>
</feature>
<evidence type="ECO:0000313" key="12">
    <source>
        <dbReference type="EMBL" id="VWL85160.1"/>
    </source>
</evidence>
<comment type="similarity">
    <text evidence="1">Belongs to the DapB family.</text>
</comment>
<protein>
    <recommendedName>
        <fullName evidence="9">4-hydroxy-tetrahydrodipicolinate reductase</fullName>
        <ecNumber evidence="9">1.17.1.8</ecNumber>
    </recommendedName>
</protein>